<organism evidence="1 2">
    <name type="scientific">Pseudomonas nitroreducens</name>
    <dbReference type="NCBI Taxonomy" id="46680"/>
    <lineage>
        <taxon>Bacteria</taxon>
        <taxon>Pseudomonadati</taxon>
        <taxon>Pseudomonadota</taxon>
        <taxon>Gammaproteobacteria</taxon>
        <taxon>Pseudomonadales</taxon>
        <taxon>Pseudomonadaceae</taxon>
        <taxon>Pseudomonas</taxon>
    </lineage>
</organism>
<dbReference type="Pfam" id="PF20390">
    <property type="entry name" value="DUF6685"/>
    <property type="match status" value="1"/>
</dbReference>
<dbReference type="InterPro" id="IPR046507">
    <property type="entry name" value="DUF6685"/>
</dbReference>
<dbReference type="Proteomes" id="UP000566995">
    <property type="component" value="Unassembled WGS sequence"/>
</dbReference>
<accession>A0A7W7KTF8</accession>
<dbReference type="AlphaFoldDB" id="A0A7W7KTF8"/>
<evidence type="ECO:0000313" key="1">
    <source>
        <dbReference type="EMBL" id="MBB4868008.1"/>
    </source>
</evidence>
<dbReference type="EMBL" id="JACHLI010000054">
    <property type="protein sequence ID" value="MBB4868008.1"/>
    <property type="molecule type" value="Genomic_DNA"/>
</dbReference>
<reference evidence="1 2" key="1">
    <citation type="submission" date="2020-08" db="EMBL/GenBank/DDBJ databases">
        <title>Functional genomics of gut bacteria from endangered species of beetles.</title>
        <authorList>
            <person name="Carlos-Shanley C."/>
        </authorList>
    </citation>
    <scope>NUCLEOTIDE SEQUENCE [LARGE SCALE GENOMIC DNA]</scope>
    <source>
        <strain evidence="1 2">S00179</strain>
    </source>
</reference>
<sequence length="293" mass="32081">MSQPTRPRSVTSRLAALAQRLGIGAADGHNVAERSRILSLPFDPLPTTASGIGWQSGPPLHRLIDLPRGALSGPVQEDKARIHAVLARLVVSSQEQHPAVDLRSIDGLCCRSVLDSSRPTLEELSNCEQCRKVRIISYNDFTKVLGVALPGFERKAPLHLRSAGWHGSRLFWDDDSHPCELASAVVYARRRGLEIILPARIQRHALQASVLDELERDFHMLGMPAKAWSDSAFMALLLETGMPYARFGLFNSETPESLLLPRDHPQADALGRGLREAGAADVIAYLRRVGSAA</sequence>
<name>A0A7W7KTF8_PSENT</name>
<comment type="caution">
    <text evidence="1">The sequence shown here is derived from an EMBL/GenBank/DDBJ whole genome shotgun (WGS) entry which is preliminary data.</text>
</comment>
<protein>
    <submittedName>
        <fullName evidence="1">Uncharacterized protein</fullName>
    </submittedName>
</protein>
<gene>
    <name evidence="1" type="ORF">HNP46_006927</name>
</gene>
<proteinExistence type="predicted"/>
<evidence type="ECO:0000313" key="2">
    <source>
        <dbReference type="Proteomes" id="UP000566995"/>
    </source>
</evidence>
<dbReference type="RefSeq" id="WP_184598298.1">
    <property type="nucleotide sequence ID" value="NZ_JACHLI010000054.1"/>
</dbReference>